<organism evidence="4 5">
    <name type="scientific">Pyxicephalus adspersus</name>
    <name type="common">African bullfrog</name>
    <dbReference type="NCBI Taxonomy" id="30357"/>
    <lineage>
        <taxon>Eukaryota</taxon>
        <taxon>Metazoa</taxon>
        <taxon>Chordata</taxon>
        <taxon>Craniata</taxon>
        <taxon>Vertebrata</taxon>
        <taxon>Euteleostomi</taxon>
        <taxon>Amphibia</taxon>
        <taxon>Batrachia</taxon>
        <taxon>Anura</taxon>
        <taxon>Neobatrachia</taxon>
        <taxon>Ranoidea</taxon>
        <taxon>Pyxicephalidae</taxon>
        <taxon>Pyxicephalinae</taxon>
        <taxon>Pyxicephalus</taxon>
    </lineage>
</organism>
<evidence type="ECO:0000259" key="3">
    <source>
        <dbReference type="PROSITE" id="PS50235"/>
    </source>
</evidence>
<dbReference type="PANTHER" id="PTHR24006:SF928">
    <property type="entry name" value="UBIQUITIN CARBOXYL-TERMINAL HYDROLASE 42-LIKE"/>
    <property type="match status" value="1"/>
</dbReference>
<proteinExistence type="inferred from homology"/>
<sequence>MTIGAGLQNLGNTCFVNSVLQCLTHTEPLADYMISQEHSNKCRSKQFCLMCVMENHINTAVRQSGKVITPNTVIDNLPSIAGHFIRGRQEDAHEFLCYAIDKMKSSCINDNVSIFSSEQPEDNTTNLIDHLFAGSLRSQVICQNCKHTSERHEEFLDINLDINSSKTVLQSLKNFVKVETMKGDNAYRCGECNQLVTAKKRSTIHKPPNIMTISLKRFDMFTGSKLTKKIKYPKRLNITQCTSDRKKSTKYDLYAVLVHIGSSCQSGHYYAYVKDNSDRWYLMNDSQVTSCKVTTVLNQEAYLLFYTRAPTQGGRVQPARCRRKAKSSDAPVFTPRRRNVTSGNKDTKTPARTRDGVKIIHKAEQDSSIESVAKRRRTDSNSAFQLSSKTSRKRLCRKRRINDTSGLGEKSEGQSGLKHQTFWARIRKGLVSMSRLVIKHVSIHYYHY</sequence>
<feature type="region of interest" description="Disordered" evidence="2">
    <location>
        <begin position="316"/>
        <end position="414"/>
    </location>
</feature>
<comment type="similarity">
    <text evidence="1">Belongs to the peptidase C19 family.</text>
</comment>
<dbReference type="PROSITE" id="PS50235">
    <property type="entry name" value="USP_3"/>
    <property type="match status" value="1"/>
</dbReference>
<dbReference type="InterPro" id="IPR038765">
    <property type="entry name" value="Papain-like_cys_pep_sf"/>
</dbReference>
<keyword evidence="1" id="KW-0833">Ubl conjugation pathway</keyword>
<dbReference type="GO" id="GO:0016579">
    <property type="term" value="P:protein deubiquitination"/>
    <property type="evidence" value="ECO:0007669"/>
    <property type="project" value="InterPro"/>
</dbReference>
<dbReference type="Proteomes" id="UP001181693">
    <property type="component" value="Unassembled WGS sequence"/>
</dbReference>
<dbReference type="GO" id="GO:0005829">
    <property type="term" value="C:cytosol"/>
    <property type="evidence" value="ECO:0007669"/>
    <property type="project" value="TreeGrafter"/>
</dbReference>
<dbReference type="FunFam" id="3.90.70.10:FF:000119">
    <property type="entry name" value="Ubiquitin specific peptidase 36"/>
    <property type="match status" value="1"/>
</dbReference>
<protein>
    <recommendedName>
        <fullName evidence="1">Ubiquitin carboxyl-terminal hydrolase</fullName>
        <ecNumber evidence="1">3.4.19.12</ecNumber>
    </recommendedName>
</protein>
<feature type="compositionally biased region" description="Basic and acidic residues" evidence="2">
    <location>
        <begin position="345"/>
        <end position="365"/>
    </location>
</feature>
<dbReference type="GO" id="GO:0005634">
    <property type="term" value="C:nucleus"/>
    <property type="evidence" value="ECO:0007669"/>
    <property type="project" value="TreeGrafter"/>
</dbReference>
<dbReference type="GO" id="GO:0042981">
    <property type="term" value="P:regulation of apoptotic process"/>
    <property type="evidence" value="ECO:0007669"/>
    <property type="project" value="TreeGrafter"/>
</dbReference>
<dbReference type="PANTHER" id="PTHR24006">
    <property type="entry name" value="UBIQUITIN CARBOXYL-TERMINAL HYDROLASE"/>
    <property type="match status" value="1"/>
</dbReference>
<dbReference type="GO" id="GO:0006508">
    <property type="term" value="P:proteolysis"/>
    <property type="evidence" value="ECO:0007669"/>
    <property type="project" value="UniProtKB-KW"/>
</dbReference>
<dbReference type="CDD" id="cd02661">
    <property type="entry name" value="Peptidase_C19E"/>
    <property type="match status" value="1"/>
</dbReference>
<accession>A0AAV3A7H9</accession>
<dbReference type="InterPro" id="IPR028889">
    <property type="entry name" value="USP"/>
</dbReference>
<evidence type="ECO:0000256" key="2">
    <source>
        <dbReference type="SAM" id="MobiDB-lite"/>
    </source>
</evidence>
<keyword evidence="5" id="KW-1185">Reference proteome</keyword>
<keyword evidence="1" id="KW-0378">Hydrolase</keyword>
<dbReference type="PROSITE" id="PS00972">
    <property type="entry name" value="USP_1"/>
    <property type="match status" value="1"/>
</dbReference>
<feature type="compositionally biased region" description="Polar residues" evidence="2">
    <location>
        <begin position="380"/>
        <end position="389"/>
    </location>
</feature>
<feature type="compositionally biased region" description="Basic residues" evidence="2">
    <location>
        <begin position="390"/>
        <end position="400"/>
    </location>
</feature>
<dbReference type="InterPro" id="IPR018200">
    <property type="entry name" value="USP_CS"/>
</dbReference>
<dbReference type="Gene3D" id="3.90.70.10">
    <property type="entry name" value="Cysteine proteinases"/>
    <property type="match status" value="1"/>
</dbReference>
<feature type="domain" description="USP" evidence="3">
    <location>
        <begin position="5"/>
        <end position="309"/>
    </location>
</feature>
<dbReference type="PROSITE" id="PS00973">
    <property type="entry name" value="USP_2"/>
    <property type="match status" value="1"/>
</dbReference>
<dbReference type="EMBL" id="DYDO01000008">
    <property type="protein sequence ID" value="DBA19425.1"/>
    <property type="molecule type" value="Genomic_DNA"/>
</dbReference>
<evidence type="ECO:0000313" key="5">
    <source>
        <dbReference type="Proteomes" id="UP001181693"/>
    </source>
</evidence>
<gene>
    <name evidence="4" type="ORF">GDO54_015263</name>
</gene>
<evidence type="ECO:0000256" key="1">
    <source>
        <dbReference type="RuleBase" id="RU366025"/>
    </source>
</evidence>
<name>A0AAV3A7H9_PYXAD</name>
<keyword evidence="1" id="KW-0645">Protease</keyword>
<comment type="caution">
    <text evidence="4">The sequence shown here is derived from an EMBL/GenBank/DDBJ whole genome shotgun (WGS) entry which is preliminary data.</text>
</comment>
<dbReference type="SUPFAM" id="SSF54001">
    <property type="entry name" value="Cysteine proteinases"/>
    <property type="match status" value="1"/>
</dbReference>
<comment type="catalytic activity">
    <reaction evidence="1">
        <text>Thiol-dependent hydrolysis of ester, thioester, amide, peptide and isopeptide bonds formed by the C-terminal Gly of ubiquitin (a 76-residue protein attached to proteins as an intracellular targeting signal).</text>
        <dbReference type="EC" id="3.4.19.12"/>
    </reaction>
</comment>
<dbReference type="Pfam" id="PF00443">
    <property type="entry name" value="UCH"/>
    <property type="match status" value="1"/>
</dbReference>
<dbReference type="AlphaFoldDB" id="A0AAV3A7H9"/>
<dbReference type="InterPro" id="IPR001394">
    <property type="entry name" value="Peptidase_C19_UCH"/>
</dbReference>
<dbReference type="EC" id="3.4.19.12" evidence="1"/>
<dbReference type="GO" id="GO:0004843">
    <property type="term" value="F:cysteine-type deubiquitinase activity"/>
    <property type="evidence" value="ECO:0007669"/>
    <property type="project" value="UniProtKB-UniRule"/>
</dbReference>
<reference evidence="4" key="1">
    <citation type="thesis" date="2020" institute="ProQuest LLC" country="789 East Eisenhower Parkway, Ann Arbor, MI, USA">
        <title>Comparative Genomics and Chromosome Evolution.</title>
        <authorList>
            <person name="Mudd A.B."/>
        </authorList>
    </citation>
    <scope>NUCLEOTIDE SEQUENCE</scope>
    <source>
        <strain evidence="4">1538</strain>
        <tissue evidence="4">Blood</tissue>
    </source>
</reference>
<keyword evidence="1" id="KW-0788">Thiol protease</keyword>
<dbReference type="InterPro" id="IPR050164">
    <property type="entry name" value="Peptidase_C19"/>
</dbReference>
<evidence type="ECO:0000313" key="4">
    <source>
        <dbReference type="EMBL" id="DBA19425.1"/>
    </source>
</evidence>